<organism evidence="3 4">
    <name type="scientific">Gonapodya prolifera (strain JEL478)</name>
    <name type="common">Monoblepharis prolifera</name>
    <dbReference type="NCBI Taxonomy" id="1344416"/>
    <lineage>
        <taxon>Eukaryota</taxon>
        <taxon>Fungi</taxon>
        <taxon>Fungi incertae sedis</taxon>
        <taxon>Chytridiomycota</taxon>
        <taxon>Chytridiomycota incertae sedis</taxon>
        <taxon>Monoblepharidomycetes</taxon>
        <taxon>Monoblepharidales</taxon>
        <taxon>Gonapodyaceae</taxon>
        <taxon>Gonapodya</taxon>
    </lineage>
</organism>
<dbReference type="EMBL" id="KQ965777">
    <property type="protein sequence ID" value="KXS13472.1"/>
    <property type="molecule type" value="Genomic_DNA"/>
</dbReference>
<evidence type="ECO:0000256" key="1">
    <source>
        <dbReference type="SAM" id="MobiDB-lite"/>
    </source>
</evidence>
<keyword evidence="2" id="KW-0732">Signal</keyword>
<protein>
    <submittedName>
        <fullName evidence="3">Uncharacterized protein</fullName>
    </submittedName>
</protein>
<evidence type="ECO:0000256" key="2">
    <source>
        <dbReference type="SAM" id="SignalP"/>
    </source>
</evidence>
<dbReference type="AlphaFoldDB" id="A0A139A9H6"/>
<keyword evidence="4" id="KW-1185">Reference proteome</keyword>
<feature type="signal peptide" evidence="2">
    <location>
        <begin position="1"/>
        <end position="23"/>
    </location>
</feature>
<name>A0A139A9H6_GONPJ</name>
<feature type="region of interest" description="Disordered" evidence="1">
    <location>
        <begin position="118"/>
        <end position="276"/>
    </location>
</feature>
<reference evidence="3 4" key="1">
    <citation type="journal article" date="2015" name="Genome Biol. Evol.">
        <title>Phylogenomic analyses indicate that early fungi evolved digesting cell walls of algal ancestors of land plants.</title>
        <authorList>
            <person name="Chang Y."/>
            <person name="Wang S."/>
            <person name="Sekimoto S."/>
            <person name="Aerts A.L."/>
            <person name="Choi C."/>
            <person name="Clum A."/>
            <person name="LaButti K.M."/>
            <person name="Lindquist E.A."/>
            <person name="Yee Ngan C."/>
            <person name="Ohm R.A."/>
            <person name="Salamov A.A."/>
            <person name="Grigoriev I.V."/>
            <person name="Spatafora J.W."/>
            <person name="Berbee M.L."/>
        </authorList>
    </citation>
    <scope>NUCLEOTIDE SEQUENCE [LARGE SCALE GENOMIC DNA]</scope>
    <source>
        <strain evidence="3 4">JEL478</strain>
    </source>
</reference>
<feature type="chain" id="PRO_5007296054" evidence="2">
    <location>
        <begin position="24"/>
        <end position="310"/>
    </location>
</feature>
<evidence type="ECO:0000313" key="4">
    <source>
        <dbReference type="Proteomes" id="UP000070544"/>
    </source>
</evidence>
<sequence>MPSGFSLAIHQMLSVLFLRVSSSTSRLVGPTDEWEMVTGAAEVWGTGKESVEVIHPFIFLEGIIGLNAREGDWSNTPHASPPSILSSRTGLVAAPLLHHVQGALTTLTRTVEIKVEEKETATSSLLAQTGAADEERHANEIKSQKSMAKVATQTNEPTTDVTARCNPSVGNGRDKEPAASLTERCTDGAEPASRRRTLSSTAPSNRLTSRSRTNRPGSPPAVSPTESGDPGSRPRSRPEQEATPIGDVASPATSPGSLNPTRRPTQDPAQAEIDHKGPWAEWWEQGCWPGVPSSAPACWGGDEKIAGRWR</sequence>
<feature type="compositionally biased region" description="Polar residues" evidence="1">
    <location>
        <begin position="251"/>
        <end position="263"/>
    </location>
</feature>
<gene>
    <name evidence="3" type="ORF">M427DRAFT_33876</name>
</gene>
<feature type="compositionally biased region" description="Low complexity" evidence="1">
    <location>
        <begin position="204"/>
        <end position="215"/>
    </location>
</feature>
<proteinExistence type="predicted"/>
<feature type="compositionally biased region" description="Polar residues" evidence="1">
    <location>
        <begin position="151"/>
        <end position="161"/>
    </location>
</feature>
<dbReference type="Proteomes" id="UP000070544">
    <property type="component" value="Unassembled WGS sequence"/>
</dbReference>
<feature type="compositionally biased region" description="Basic and acidic residues" evidence="1">
    <location>
        <begin position="133"/>
        <end position="143"/>
    </location>
</feature>
<evidence type="ECO:0000313" key="3">
    <source>
        <dbReference type="EMBL" id="KXS13472.1"/>
    </source>
</evidence>
<accession>A0A139A9H6</accession>